<proteinExistence type="predicted"/>
<evidence type="ECO:0000313" key="2">
    <source>
        <dbReference type="Proteomes" id="UP000739411"/>
    </source>
</evidence>
<organism evidence="1 2">
    <name type="scientific">Candidatus Dechloromonas phosphorivorans</name>
    <dbReference type="NCBI Taxonomy" id="2899244"/>
    <lineage>
        <taxon>Bacteria</taxon>
        <taxon>Pseudomonadati</taxon>
        <taxon>Pseudomonadota</taxon>
        <taxon>Betaproteobacteria</taxon>
        <taxon>Rhodocyclales</taxon>
        <taxon>Azonexaceae</taxon>
        <taxon>Dechloromonas</taxon>
    </lineage>
</organism>
<accession>A0A935MT78</accession>
<sequence length="59" mass="6819">MLQSIVLLSAKQYLIEILLQYLAAIIQRSSRKMFWFGYFTLWCFDGGARSAIDGRNENA</sequence>
<reference evidence="1 2" key="1">
    <citation type="submission" date="2020-10" db="EMBL/GenBank/DDBJ databases">
        <title>Connecting structure to function with the recovery of over 1000 high-quality activated sludge metagenome-assembled genomes encoding full-length rRNA genes using long-read sequencing.</title>
        <authorList>
            <person name="Singleton C.M."/>
            <person name="Petriglieri F."/>
            <person name="Kristensen J.M."/>
            <person name="Kirkegaard R.H."/>
            <person name="Michaelsen T.Y."/>
            <person name="Andersen M.H."/>
            <person name="Karst S.M."/>
            <person name="Dueholm M.S."/>
            <person name="Nielsen P.H."/>
            <person name="Albertsen M."/>
        </authorList>
    </citation>
    <scope>NUCLEOTIDE SEQUENCE [LARGE SCALE GENOMIC DNA]</scope>
    <source>
        <strain evidence="1">EsbW_18-Q3-R4-48_BATAC.463</strain>
    </source>
</reference>
<evidence type="ECO:0000313" key="1">
    <source>
        <dbReference type="EMBL" id="MBK7415369.1"/>
    </source>
</evidence>
<dbReference type="EMBL" id="JADJMS010000019">
    <property type="protein sequence ID" value="MBK7415369.1"/>
    <property type="molecule type" value="Genomic_DNA"/>
</dbReference>
<dbReference type="AlphaFoldDB" id="A0A935MT78"/>
<comment type="caution">
    <text evidence="1">The sequence shown here is derived from an EMBL/GenBank/DDBJ whole genome shotgun (WGS) entry which is preliminary data.</text>
</comment>
<gene>
    <name evidence="1" type="ORF">IPJ38_09960</name>
</gene>
<name>A0A935MT78_9RHOO</name>
<protein>
    <submittedName>
        <fullName evidence="1">Uncharacterized protein</fullName>
    </submittedName>
</protein>
<dbReference type="Proteomes" id="UP000739411">
    <property type="component" value="Unassembled WGS sequence"/>
</dbReference>